<reference evidence="1" key="1">
    <citation type="submission" date="2021-08" db="EMBL/GenBank/DDBJ databases">
        <authorList>
            <person name="Misof B."/>
            <person name="Oliver O."/>
            <person name="Podsiadlowski L."/>
            <person name="Donath A."/>
            <person name="Peters R."/>
            <person name="Mayer C."/>
            <person name="Rust J."/>
            <person name="Gunkel S."/>
            <person name="Lesny P."/>
            <person name="Martin S."/>
            <person name="Oeyen J.P."/>
            <person name="Petersen M."/>
            <person name="Panagiotis P."/>
            <person name="Wilbrandt J."/>
            <person name="Tanja T."/>
        </authorList>
    </citation>
    <scope>NUCLEOTIDE SEQUENCE</scope>
    <source>
        <strain evidence="1">GBR_01_08_01A</strain>
        <tissue evidence="1">Thorax + abdomen</tissue>
    </source>
</reference>
<dbReference type="Proteomes" id="UP001258017">
    <property type="component" value="Unassembled WGS sequence"/>
</dbReference>
<gene>
    <name evidence="1" type="ORF">KPH14_008896</name>
</gene>
<reference evidence="1" key="2">
    <citation type="journal article" date="2023" name="Commun. Biol.">
        <title>Intrasexual cuticular hydrocarbon dimorphism in a wasp sheds light on hydrocarbon biosynthesis genes in Hymenoptera.</title>
        <authorList>
            <person name="Moris V.C."/>
            <person name="Podsiadlowski L."/>
            <person name="Martin S."/>
            <person name="Oeyen J.P."/>
            <person name="Donath A."/>
            <person name="Petersen M."/>
            <person name="Wilbrandt J."/>
            <person name="Misof B."/>
            <person name="Liedtke D."/>
            <person name="Thamm M."/>
            <person name="Scheiner R."/>
            <person name="Schmitt T."/>
            <person name="Niehuis O."/>
        </authorList>
    </citation>
    <scope>NUCLEOTIDE SEQUENCE</scope>
    <source>
        <strain evidence="1">GBR_01_08_01A</strain>
    </source>
</reference>
<comment type="caution">
    <text evidence="1">The sequence shown here is derived from an EMBL/GenBank/DDBJ whole genome shotgun (WGS) entry which is preliminary data.</text>
</comment>
<evidence type="ECO:0000313" key="1">
    <source>
        <dbReference type="EMBL" id="KAK2582807.1"/>
    </source>
</evidence>
<dbReference type="EMBL" id="JAIFRP010000030">
    <property type="protein sequence ID" value="KAK2582807.1"/>
    <property type="molecule type" value="Genomic_DNA"/>
</dbReference>
<proteinExistence type="predicted"/>
<protein>
    <submittedName>
        <fullName evidence="1">Uncharacterized protein</fullName>
    </submittedName>
</protein>
<accession>A0AAD9RN75</accession>
<organism evidence="1 2">
    <name type="scientific">Odynerus spinipes</name>
    <dbReference type="NCBI Taxonomy" id="1348599"/>
    <lineage>
        <taxon>Eukaryota</taxon>
        <taxon>Metazoa</taxon>
        <taxon>Ecdysozoa</taxon>
        <taxon>Arthropoda</taxon>
        <taxon>Hexapoda</taxon>
        <taxon>Insecta</taxon>
        <taxon>Pterygota</taxon>
        <taxon>Neoptera</taxon>
        <taxon>Endopterygota</taxon>
        <taxon>Hymenoptera</taxon>
        <taxon>Apocrita</taxon>
        <taxon>Aculeata</taxon>
        <taxon>Vespoidea</taxon>
        <taxon>Vespidae</taxon>
        <taxon>Eumeninae</taxon>
        <taxon>Odynerus</taxon>
    </lineage>
</organism>
<evidence type="ECO:0000313" key="2">
    <source>
        <dbReference type="Proteomes" id="UP001258017"/>
    </source>
</evidence>
<keyword evidence="2" id="KW-1185">Reference proteome</keyword>
<dbReference type="AlphaFoldDB" id="A0AAD9RN75"/>
<sequence>MPIRWYKANGTDSEAIKTEVSAPRRITVPTVTDGPKAVLGFVRGKQNIPSRSQTGPGHYAEIGGPWDRRYLSCQENQ</sequence>
<name>A0AAD9RN75_9HYME</name>